<reference evidence="1" key="1">
    <citation type="journal article" date="2014" name="Int. J. Syst. Evol. Microbiol.">
        <title>Complete genome sequence of Corynebacterium casei LMG S-19264T (=DSM 44701T), isolated from a smear-ripened cheese.</title>
        <authorList>
            <consortium name="US DOE Joint Genome Institute (JGI-PGF)"/>
            <person name="Walter F."/>
            <person name="Albersmeier A."/>
            <person name="Kalinowski J."/>
            <person name="Ruckert C."/>
        </authorList>
    </citation>
    <scope>NUCLEOTIDE SEQUENCE</scope>
    <source>
        <strain evidence="1">JCM 4637</strain>
    </source>
</reference>
<comment type="caution">
    <text evidence="1">The sequence shown here is derived from an EMBL/GenBank/DDBJ whole genome shotgun (WGS) entry which is preliminary data.</text>
</comment>
<organism evidence="1 2">
    <name type="scientific">Streptomyces finlayi</name>
    <dbReference type="NCBI Taxonomy" id="67296"/>
    <lineage>
        <taxon>Bacteria</taxon>
        <taxon>Bacillati</taxon>
        <taxon>Actinomycetota</taxon>
        <taxon>Actinomycetes</taxon>
        <taxon>Kitasatosporales</taxon>
        <taxon>Streptomycetaceae</taxon>
        <taxon>Streptomyces</taxon>
    </lineage>
</organism>
<reference evidence="1" key="2">
    <citation type="submission" date="2020-09" db="EMBL/GenBank/DDBJ databases">
        <authorList>
            <person name="Sun Q."/>
            <person name="Ohkuma M."/>
        </authorList>
    </citation>
    <scope>NUCLEOTIDE SEQUENCE</scope>
    <source>
        <strain evidence="1">JCM 4637</strain>
    </source>
</reference>
<proteinExistence type="predicted"/>
<dbReference type="EMBL" id="BMVC01000010">
    <property type="protein sequence ID" value="GHD03630.1"/>
    <property type="molecule type" value="Genomic_DNA"/>
</dbReference>
<dbReference type="Proteomes" id="UP000638353">
    <property type="component" value="Unassembled WGS sequence"/>
</dbReference>
<dbReference type="RefSeq" id="WP_189825377.1">
    <property type="nucleotide sequence ID" value="NZ_BMVC01000010.1"/>
</dbReference>
<accession>A0A918X1I6</accession>
<sequence>MTTKELGIRAAEETIRTLREALFAAGVTLPSLALDSASCARDVPAPLIDLGRCDVETARRLAEVVAGVRPSVSEHRPQ</sequence>
<evidence type="ECO:0000313" key="1">
    <source>
        <dbReference type="EMBL" id="GHD03630.1"/>
    </source>
</evidence>
<name>A0A918X1I6_9ACTN</name>
<evidence type="ECO:0000313" key="2">
    <source>
        <dbReference type="Proteomes" id="UP000638353"/>
    </source>
</evidence>
<dbReference type="AlphaFoldDB" id="A0A918X1I6"/>
<gene>
    <name evidence="1" type="ORF">GCM10010334_51700</name>
</gene>
<protein>
    <submittedName>
        <fullName evidence="1">Uncharacterized protein</fullName>
    </submittedName>
</protein>